<protein>
    <submittedName>
        <fullName evidence="1">Uncharacterized protein</fullName>
    </submittedName>
</protein>
<gene>
    <name evidence="1" type="ORF">METZ01_LOCUS389622</name>
</gene>
<feature type="non-terminal residue" evidence="1">
    <location>
        <position position="1"/>
    </location>
</feature>
<sequence length="72" mass="8417">KRDIHVTYVKYLKKFDLCQFTRLLTGNKLHRKAKMLDHHRLTSHNLLIVLKALSGGGESLLSFWEQNNINVN</sequence>
<reference evidence="1" key="1">
    <citation type="submission" date="2018-05" db="EMBL/GenBank/DDBJ databases">
        <authorList>
            <person name="Lanie J.A."/>
            <person name="Ng W.-L."/>
            <person name="Kazmierczak K.M."/>
            <person name="Andrzejewski T.M."/>
            <person name="Davidsen T.M."/>
            <person name="Wayne K.J."/>
            <person name="Tettelin H."/>
            <person name="Glass J.I."/>
            <person name="Rusch D."/>
            <person name="Podicherti R."/>
            <person name="Tsui H.-C.T."/>
            <person name="Winkler M.E."/>
        </authorList>
    </citation>
    <scope>NUCLEOTIDE SEQUENCE</scope>
</reference>
<name>A0A382USU5_9ZZZZ</name>
<proteinExistence type="predicted"/>
<organism evidence="1">
    <name type="scientific">marine metagenome</name>
    <dbReference type="NCBI Taxonomy" id="408172"/>
    <lineage>
        <taxon>unclassified sequences</taxon>
        <taxon>metagenomes</taxon>
        <taxon>ecological metagenomes</taxon>
    </lineage>
</organism>
<evidence type="ECO:0000313" key="1">
    <source>
        <dbReference type="EMBL" id="SVD36768.1"/>
    </source>
</evidence>
<dbReference type="AlphaFoldDB" id="A0A382USU5"/>
<accession>A0A382USU5</accession>
<dbReference type="EMBL" id="UINC01146187">
    <property type="protein sequence ID" value="SVD36768.1"/>
    <property type="molecule type" value="Genomic_DNA"/>
</dbReference>